<evidence type="ECO:0000313" key="2">
    <source>
        <dbReference type="EMBL" id="KAF4101501.1"/>
    </source>
</evidence>
<accession>A0A7J6C370</accession>
<evidence type="ECO:0000256" key="1">
    <source>
        <dbReference type="SAM" id="MobiDB-lite"/>
    </source>
</evidence>
<keyword evidence="3" id="KW-1185">Reference proteome</keyword>
<gene>
    <name evidence="2" type="ORF">G5714_017933</name>
</gene>
<feature type="region of interest" description="Disordered" evidence="1">
    <location>
        <begin position="60"/>
        <end position="80"/>
    </location>
</feature>
<feature type="region of interest" description="Disordered" evidence="1">
    <location>
        <begin position="96"/>
        <end position="127"/>
    </location>
</feature>
<reference evidence="2 3" key="1">
    <citation type="submission" date="2020-04" db="EMBL/GenBank/DDBJ databases">
        <title>Chromosome-level genome assembly of a cyprinid fish Onychostoma macrolepis by integration of Nanopore Sequencing, Bionano and Hi-C technology.</title>
        <authorList>
            <person name="Wang D."/>
        </authorList>
    </citation>
    <scope>NUCLEOTIDE SEQUENCE [LARGE SCALE GENOMIC DNA]</scope>
    <source>
        <strain evidence="2">SWU-2019</strain>
        <tissue evidence="2">Muscle</tissue>
    </source>
</reference>
<feature type="region of interest" description="Disordered" evidence="1">
    <location>
        <begin position="1"/>
        <end position="42"/>
    </location>
</feature>
<dbReference type="AlphaFoldDB" id="A0A7J6C370"/>
<dbReference type="EMBL" id="JAAMOB010000018">
    <property type="protein sequence ID" value="KAF4101501.1"/>
    <property type="molecule type" value="Genomic_DNA"/>
</dbReference>
<feature type="compositionally biased region" description="Acidic residues" evidence="1">
    <location>
        <begin position="106"/>
        <end position="115"/>
    </location>
</feature>
<dbReference type="Proteomes" id="UP000579812">
    <property type="component" value="Unassembled WGS sequence"/>
</dbReference>
<proteinExistence type="predicted"/>
<sequence length="464" mass="50101">MQEEENIGFPAEIPAGQVRQPEQNLQEEGIGRKHSRKRKHVEVDHLQRQMQGMQETLNNLLQAQQWPVGPPGPGELVQKQPCRHPDEISVIASGVFGREGNSMPSDQEDISDSEMDYSSQASDPVPLDPSDKAVIARAAERANLASQPASTSTSVFDRGSQRKTEGLPILPDFVTELHSSWKVPGSTALPKTQLGNLAGAAAYGLASAPQIGPTFAMLAGATTRAGKDAIHPNKYCRLVDSQLKRTYHASALSARLACTNSLLLVYLEGILQDLSSTSTSEDIPEALRVIDMLIRGTSAHAQALGQSMASAVQARRQVWLSQANLLDQHCMAVIAAPLIPGEVFGPPSEAALEQSRDKRVDTLCASGTSYSWARTSAGSSSWTRPESLTQAYPGQRRTAGQGALGGPGQGARQSFRRGRQAESSITRIVADNHVFGREWCDARNNNHYRLDAARLDKSPVSKMA</sequence>
<comment type="caution">
    <text evidence="2">The sequence shown here is derived from an EMBL/GenBank/DDBJ whole genome shotgun (WGS) entry which is preliminary data.</text>
</comment>
<name>A0A7J6C370_9TELE</name>
<feature type="region of interest" description="Disordered" evidence="1">
    <location>
        <begin position="396"/>
        <end position="422"/>
    </location>
</feature>
<evidence type="ECO:0000313" key="3">
    <source>
        <dbReference type="Proteomes" id="UP000579812"/>
    </source>
</evidence>
<protein>
    <submittedName>
        <fullName evidence="2">Uncharacterized protein</fullName>
    </submittedName>
</protein>
<organism evidence="2 3">
    <name type="scientific">Onychostoma macrolepis</name>
    <dbReference type="NCBI Taxonomy" id="369639"/>
    <lineage>
        <taxon>Eukaryota</taxon>
        <taxon>Metazoa</taxon>
        <taxon>Chordata</taxon>
        <taxon>Craniata</taxon>
        <taxon>Vertebrata</taxon>
        <taxon>Euteleostomi</taxon>
        <taxon>Actinopterygii</taxon>
        <taxon>Neopterygii</taxon>
        <taxon>Teleostei</taxon>
        <taxon>Ostariophysi</taxon>
        <taxon>Cypriniformes</taxon>
        <taxon>Cyprinidae</taxon>
        <taxon>Acrossocheilinae</taxon>
        <taxon>Onychostoma</taxon>
    </lineage>
</organism>
<dbReference type="Gene3D" id="1.10.287.3160">
    <property type="match status" value="1"/>
</dbReference>